<reference evidence="2 3" key="1">
    <citation type="journal article" date="2019" name="Sci. Rep.">
        <title>Orb-weaving spider Araneus ventricosus genome elucidates the spidroin gene catalogue.</title>
        <authorList>
            <person name="Kono N."/>
            <person name="Nakamura H."/>
            <person name="Ohtoshi R."/>
            <person name="Moran D.A.P."/>
            <person name="Shinohara A."/>
            <person name="Yoshida Y."/>
            <person name="Fujiwara M."/>
            <person name="Mori M."/>
            <person name="Tomita M."/>
            <person name="Arakawa K."/>
        </authorList>
    </citation>
    <scope>NUCLEOTIDE SEQUENCE [LARGE SCALE GENOMIC DNA]</scope>
</reference>
<protein>
    <submittedName>
        <fullName evidence="2">Uncharacterized protein</fullName>
    </submittedName>
</protein>
<accession>A0A4Y2HJ84</accession>
<proteinExistence type="predicted"/>
<dbReference type="Proteomes" id="UP000499080">
    <property type="component" value="Unassembled WGS sequence"/>
</dbReference>
<dbReference type="EMBL" id="BGPR01001959">
    <property type="protein sequence ID" value="GBM65093.1"/>
    <property type="molecule type" value="Genomic_DNA"/>
</dbReference>
<sequence>MREQRQKRKKWKAATTKYRSTHKQKSLNQATISQTISDDIDNPQIGNLISPSPSQSVFSSTSSFESPKVLQDLNLAEKEFAETDLPCIEK</sequence>
<evidence type="ECO:0000313" key="3">
    <source>
        <dbReference type="Proteomes" id="UP000499080"/>
    </source>
</evidence>
<evidence type="ECO:0000256" key="1">
    <source>
        <dbReference type="SAM" id="MobiDB-lite"/>
    </source>
</evidence>
<name>A0A4Y2HJ84_ARAVE</name>
<keyword evidence="3" id="KW-1185">Reference proteome</keyword>
<feature type="compositionally biased region" description="Basic residues" evidence="1">
    <location>
        <begin position="1"/>
        <end position="12"/>
    </location>
</feature>
<comment type="caution">
    <text evidence="2">The sequence shown here is derived from an EMBL/GenBank/DDBJ whole genome shotgun (WGS) entry which is preliminary data.</text>
</comment>
<dbReference type="AlphaFoldDB" id="A0A4Y2HJ84"/>
<evidence type="ECO:0000313" key="2">
    <source>
        <dbReference type="EMBL" id="GBM65093.1"/>
    </source>
</evidence>
<gene>
    <name evidence="2" type="ORF">AVEN_262585_1</name>
</gene>
<organism evidence="2 3">
    <name type="scientific">Araneus ventricosus</name>
    <name type="common">Orbweaver spider</name>
    <name type="synonym">Epeira ventricosa</name>
    <dbReference type="NCBI Taxonomy" id="182803"/>
    <lineage>
        <taxon>Eukaryota</taxon>
        <taxon>Metazoa</taxon>
        <taxon>Ecdysozoa</taxon>
        <taxon>Arthropoda</taxon>
        <taxon>Chelicerata</taxon>
        <taxon>Arachnida</taxon>
        <taxon>Araneae</taxon>
        <taxon>Araneomorphae</taxon>
        <taxon>Entelegynae</taxon>
        <taxon>Araneoidea</taxon>
        <taxon>Araneidae</taxon>
        <taxon>Araneus</taxon>
    </lineage>
</organism>
<feature type="region of interest" description="Disordered" evidence="1">
    <location>
        <begin position="1"/>
        <end position="28"/>
    </location>
</feature>